<feature type="region of interest" description="Disordered" evidence="1">
    <location>
        <begin position="224"/>
        <end position="246"/>
    </location>
</feature>
<proteinExistence type="predicted"/>
<evidence type="ECO:0000313" key="4">
    <source>
        <dbReference type="RefSeq" id="XP_011493933.1"/>
    </source>
</evidence>
<evidence type="ECO:0000313" key="3">
    <source>
        <dbReference type="Proteomes" id="UP000695007"/>
    </source>
</evidence>
<feature type="compositionally biased region" description="Basic and acidic residues" evidence="1">
    <location>
        <begin position="171"/>
        <end position="182"/>
    </location>
</feature>
<keyword evidence="3" id="KW-1185">Reference proteome</keyword>
<feature type="compositionally biased region" description="Low complexity" evidence="1">
    <location>
        <begin position="20"/>
        <end position="30"/>
    </location>
</feature>
<feature type="region of interest" description="Disordered" evidence="1">
    <location>
        <begin position="20"/>
        <end position="47"/>
    </location>
</feature>
<keyword evidence="2" id="KW-0732">Signal</keyword>
<name>A0AAJ6YBB1_9HYME</name>
<evidence type="ECO:0000256" key="1">
    <source>
        <dbReference type="SAM" id="MobiDB-lite"/>
    </source>
</evidence>
<dbReference type="KEGG" id="csol:105359132"/>
<sequence>MLPIVFAALCVVTISAESSSINSYSSGPSSTRDYEYSGSGYSNEKPNYGDLGSTSFVTSSGSPYSKSDSLFVSDSSTDSGDPRASLTSSFYKSKFGSEAVVNAIRPSSSSSSGSVTSSAPLEQAGSRYINGGEYPQGNSAGYYENNGGAGGVQPGASSASEYPGSYASAGYRERGPSEHYRQPSEYSQSRPIYSGYSGVGEYTQLRPTSYSHGNPMASALVGGEYPSAPHHHLHQHQQQQQQNHHHHREYPYIYKTYVTSSTGGSSSGGPSSKYQTVLGALKSLFTGGGSGGSDPASSATHVPAYYSSNSAMHAAAHHGPTYSQSAPTGPGYYFASGPGVSASGSLYSKSYPTMRFMSSGTNASNKIIVIRDNGSTHSSSYSNNGGSITGASSSYPAKSKISNFAPSNTGYAYVAGSPSVLQGYTSGSSSGYPGGYSNGASFTGSHGGSTFLGYSA</sequence>
<feature type="region of interest" description="Disordered" evidence="1">
    <location>
        <begin position="152"/>
        <end position="192"/>
    </location>
</feature>
<feature type="signal peptide" evidence="2">
    <location>
        <begin position="1"/>
        <end position="18"/>
    </location>
</feature>
<reference evidence="4" key="1">
    <citation type="submission" date="2025-08" db="UniProtKB">
        <authorList>
            <consortium name="RefSeq"/>
        </authorList>
    </citation>
    <scope>IDENTIFICATION</scope>
</reference>
<feature type="chain" id="PRO_5042461931" evidence="2">
    <location>
        <begin position="19"/>
        <end position="456"/>
    </location>
</feature>
<gene>
    <name evidence="4" type="primary">LOC105359132</name>
</gene>
<accession>A0AAJ6YBB1</accession>
<dbReference type="RefSeq" id="XP_011493933.1">
    <property type="nucleotide sequence ID" value="XM_011495631.1"/>
</dbReference>
<dbReference type="GeneID" id="105359132"/>
<evidence type="ECO:0000256" key="2">
    <source>
        <dbReference type="SAM" id="SignalP"/>
    </source>
</evidence>
<dbReference type="Proteomes" id="UP000695007">
    <property type="component" value="Unplaced"/>
</dbReference>
<dbReference type="AlphaFoldDB" id="A0AAJ6YBB1"/>
<feature type="region of interest" description="Disordered" evidence="1">
    <location>
        <begin position="61"/>
        <end position="84"/>
    </location>
</feature>
<organism evidence="3 4">
    <name type="scientific">Ceratosolen solmsi marchali</name>
    <dbReference type="NCBI Taxonomy" id="326594"/>
    <lineage>
        <taxon>Eukaryota</taxon>
        <taxon>Metazoa</taxon>
        <taxon>Ecdysozoa</taxon>
        <taxon>Arthropoda</taxon>
        <taxon>Hexapoda</taxon>
        <taxon>Insecta</taxon>
        <taxon>Pterygota</taxon>
        <taxon>Neoptera</taxon>
        <taxon>Endopterygota</taxon>
        <taxon>Hymenoptera</taxon>
        <taxon>Apocrita</taxon>
        <taxon>Proctotrupomorpha</taxon>
        <taxon>Chalcidoidea</taxon>
        <taxon>Agaonidae</taxon>
        <taxon>Agaoninae</taxon>
        <taxon>Ceratosolen</taxon>
    </lineage>
</organism>
<feature type="compositionally biased region" description="Low complexity" evidence="1">
    <location>
        <begin position="65"/>
        <end position="79"/>
    </location>
</feature>
<protein>
    <submittedName>
        <fullName evidence="4">Uncharacterized transmembrane protein DDB_G0289901-like isoform X1</fullName>
    </submittedName>
</protein>